<proteinExistence type="predicted"/>
<reference evidence="1 2" key="1">
    <citation type="journal article" date="2021" name="bioRxiv">
        <title>The Gossypium anomalum genome as a resource for cotton improvement and evolutionary analysis of hybrid incompatibility.</title>
        <authorList>
            <person name="Grover C.E."/>
            <person name="Yuan D."/>
            <person name="Arick M.A."/>
            <person name="Miller E.R."/>
            <person name="Hu G."/>
            <person name="Peterson D.G."/>
            <person name="Wendel J.F."/>
            <person name="Udall J.A."/>
        </authorList>
    </citation>
    <scope>NUCLEOTIDE SEQUENCE [LARGE SCALE GENOMIC DNA]</scope>
    <source>
        <strain evidence="1">JFW-Udall</strain>
        <tissue evidence="1">Leaf</tissue>
    </source>
</reference>
<sequence length="100" mass="11966">MTVFYRCLYTHLFLGSLQTLSKKRTRGTIQNSVIKDQTMPEAIKCLFHEHLDSVFDSEKKMRHFVKDFNSRKSLTTYHSSPKYKEEYSTYVKDFKNQKQT</sequence>
<evidence type="ECO:0000313" key="2">
    <source>
        <dbReference type="Proteomes" id="UP000701853"/>
    </source>
</evidence>
<dbReference type="AlphaFoldDB" id="A0A8J5ZHD8"/>
<gene>
    <name evidence="1" type="ORF">CXB51_002072</name>
</gene>
<accession>A0A8J5ZHD8</accession>
<evidence type="ECO:0000313" key="1">
    <source>
        <dbReference type="EMBL" id="KAG8501945.1"/>
    </source>
</evidence>
<dbReference type="Proteomes" id="UP000701853">
    <property type="component" value="Chromosome 1"/>
</dbReference>
<dbReference type="OrthoDB" id="985908at2759"/>
<protein>
    <submittedName>
        <fullName evidence="1">Uncharacterized protein</fullName>
    </submittedName>
</protein>
<comment type="caution">
    <text evidence="1">The sequence shown here is derived from an EMBL/GenBank/DDBJ whole genome shotgun (WGS) entry which is preliminary data.</text>
</comment>
<name>A0A8J5ZHD8_9ROSI</name>
<organism evidence="1 2">
    <name type="scientific">Gossypium anomalum</name>
    <dbReference type="NCBI Taxonomy" id="47600"/>
    <lineage>
        <taxon>Eukaryota</taxon>
        <taxon>Viridiplantae</taxon>
        <taxon>Streptophyta</taxon>
        <taxon>Embryophyta</taxon>
        <taxon>Tracheophyta</taxon>
        <taxon>Spermatophyta</taxon>
        <taxon>Magnoliopsida</taxon>
        <taxon>eudicotyledons</taxon>
        <taxon>Gunneridae</taxon>
        <taxon>Pentapetalae</taxon>
        <taxon>rosids</taxon>
        <taxon>malvids</taxon>
        <taxon>Malvales</taxon>
        <taxon>Malvaceae</taxon>
        <taxon>Malvoideae</taxon>
        <taxon>Gossypium</taxon>
    </lineage>
</organism>
<keyword evidence="2" id="KW-1185">Reference proteome</keyword>
<dbReference type="EMBL" id="JAHUZN010000001">
    <property type="protein sequence ID" value="KAG8501945.1"/>
    <property type="molecule type" value="Genomic_DNA"/>
</dbReference>